<dbReference type="GO" id="GO:0003676">
    <property type="term" value="F:nucleic acid binding"/>
    <property type="evidence" value="ECO:0007669"/>
    <property type="project" value="InterPro"/>
</dbReference>
<dbReference type="CDD" id="cd04489">
    <property type="entry name" value="ExoVII_LU_OBF"/>
    <property type="match status" value="1"/>
</dbReference>
<dbReference type="InterPro" id="IPR025824">
    <property type="entry name" value="OB-fold_nuc-bd_dom"/>
</dbReference>
<evidence type="ECO:0000256" key="4">
    <source>
        <dbReference type="ARBA" id="ARBA00022839"/>
    </source>
</evidence>
<organism evidence="9 10">
    <name type="scientific">Helicobacter pullorum</name>
    <dbReference type="NCBI Taxonomy" id="35818"/>
    <lineage>
        <taxon>Bacteria</taxon>
        <taxon>Pseudomonadati</taxon>
        <taxon>Campylobacterota</taxon>
        <taxon>Epsilonproteobacteria</taxon>
        <taxon>Campylobacterales</taxon>
        <taxon>Helicobacteraceae</taxon>
        <taxon>Helicobacter</taxon>
    </lineage>
</organism>
<keyword evidence="3 5" id="KW-0378">Hydrolase</keyword>
<dbReference type="GO" id="GO:0009318">
    <property type="term" value="C:exodeoxyribonuclease VII complex"/>
    <property type="evidence" value="ECO:0007669"/>
    <property type="project" value="UniProtKB-UniRule"/>
</dbReference>
<dbReference type="STRING" id="35818.HPU229336_09350"/>
<dbReference type="RefSeq" id="WP_005021124.1">
    <property type="nucleotide sequence ID" value="NZ_CABKNZ010000044.1"/>
</dbReference>
<proteinExistence type="inferred from homology"/>
<dbReference type="HAMAP" id="MF_00378">
    <property type="entry name" value="Exonuc_7_L"/>
    <property type="match status" value="1"/>
</dbReference>
<dbReference type="Pfam" id="PF13742">
    <property type="entry name" value="tRNA_anti_2"/>
    <property type="match status" value="1"/>
</dbReference>
<evidence type="ECO:0000313" key="10">
    <source>
        <dbReference type="Proteomes" id="UP000037997"/>
    </source>
</evidence>
<feature type="domain" description="OB-fold nucleic acid binding" evidence="8">
    <location>
        <begin position="4"/>
        <end position="93"/>
    </location>
</feature>
<dbReference type="InterPro" id="IPR003753">
    <property type="entry name" value="Exonuc_VII_L"/>
</dbReference>
<feature type="domain" description="Exonuclease VII large subunit C-terminal" evidence="7">
    <location>
        <begin position="122"/>
        <end position="394"/>
    </location>
</feature>
<evidence type="ECO:0000256" key="3">
    <source>
        <dbReference type="ARBA" id="ARBA00022801"/>
    </source>
</evidence>
<dbReference type="GO" id="GO:0008855">
    <property type="term" value="F:exodeoxyribonuclease VII activity"/>
    <property type="evidence" value="ECO:0007669"/>
    <property type="project" value="UniProtKB-UniRule"/>
</dbReference>
<comment type="caution">
    <text evidence="9">The sequence shown here is derived from an EMBL/GenBank/DDBJ whole genome shotgun (WGS) entry which is preliminary data.</text>
</comment>
<dbReference type="EMBL" id="JNOC01000017">
    <property type="protein sequence ID" value="KPH56188.1"/>
    <property type="molecule type" value="Genomic_DNA"/>
</dbReference>
<dbReference type="NCBIfam" id="TIGR00237">
    <property type="entry name" value="xseA"/>
    <property type="match status" value="1"/>
</dbReference>
<dbReference type="Proteomes" id="UP000037997">
    <property type="component" value="Unassembled WGS sequence"/>
</dbReference>
<dbReference type="PANTHER" id="PTHR30008">
    <property type="entry name" value="EXODEOXYRIBONUCLEASE 7 LARGE SUBUNIT"/>
    <property type="match status" value="1"/>
</dbReference>
<dbReference type="AlphaFoldDB" id="A0A0N0LTP4"/>
<evidence type="ECO:0000259" key="8">
    <source>
        <dbReference type="Pfam" id="PF13742"/>
    </source>
</evidence>
<comment type="similarity">
    <text evidence="5 6">Belongs to the XseA family.</text>
</comment>
<name>A0A0N0LTP4_9HELI</name>
<evidence type="ECO:0000313" key="9">
    <source>
        <dbReference type="EMBL" id="KPH56188.1"/>
    </source>
</evidence>
<comment type="subunit">
    <text evidence="5">Heterooligomer composed of large and small subunits.</text>
</comment>
<comment type="function">
    <text evidence="5">Bidirectionally degrades single-stranded DNA into large acid-insoluble oligonucleotides, which are then degraded further into small acid-soluble oligonucleotides.</text>
</comment>
<evidence type="ECO:0000256" key="5">
    <source>
        <dbReference type="HAMAP-Rule" id="MF_00378"/>
    </source>
</evidence>
<comment type="catalytic activity">
    <reaction evidence="5 6">
        <text>Exonucleolytic cleavage in either 5'- to 3'- or 3'- to 5'-direction to yield nucleoside 5'-phosphates.</text>
        <dbReference type="EC" id="3.1.11.6"/>
    </reaction>
</comment>
<evidence type="ECO:0000256" key="2">
    <source>
        <dbReference type="ARBA" id="ARBA00022722"/>
    </source>
</evidence>
<dbReference type="PANTHER" id="PTHR30008:SF0">
    <property type="entry name" value="EXODEOXYRIBONUCLEASE 7 LARGE SUBUNIT"/>
    <property type="match status" value="1"/>
</dbReference>
<dbReference type="PATRIC" id="fig|35818.11.peg.769"/>
<accession>A0A0N0LTP4</accession>
<evidence type="ECO:0000256" key="1">
    <source>
        <dbReference type="ARBA" id="ARBA00022490"/>
    </source>
</evidence>
<evidence type="ECO:0000259" key="7">
    <source>
        <dbReference type="Pfam" id="PF02601"/>
    </source>
</evidence>
<dbReference type="Pfam" id="PF02601">
    <property type="entry name" value="Exonuc_VII_L"/>
    <property type="match status" value="1"/>
</dbReference>
<keyword evidence="1 5" id="KW-0963">Cytoplasm</keyword>
<keyword evidence="4 5" id="KW-0269">Exonuclease</keyword>
<gene>
    <name evidence="5" type="primary">xseA</name>
    <name evidence="9" type="ORF">HPU229334_03880</name>
</gene>
<evidence type="ECO:0000256" key="6">
    <source>
        <dbReference type="RuleBase" id="RU004355"/>
    </source>
</evidence>
<dbReference type="EC" id="3.1.11.6" evidence="5"/>
<dbReference type="GO" id="GO:0005737">
    <property type="term" value="C:cytoplasm"/>
    <property type="evidence" value="ECO:0007669"/>
    <property type="project" value="UniProtKB-SubCell"/>
</dbReference>
<dbReference type="GO" id="GO:0006308">
    <property type="term" value="P:DNA catabolic process"/>
    <property type="evidence" value="ECO:0007669"/>
    <property type="project" value="UniProtKB-UniRule"/>
</dbReference>
<dbReference type="InterPro" id="IPR020579">
    <property type="entry name" value="Exonuc_VII_lsu_C"/>
</dbReference>
<reference evidence="9 10" key="1">
    <citation type="submission" date="2014-06" db="EMBL/GenBank/DDBJ databases">
        <title>Helicobacter pullorum isolates in fresh chicken meat - phenotypic and genotypic features.</title>
        <authorList>
            <person name="Borges V."/>
            <person name="Santos A."/>
            <person name="Correia C.B."/>
            <person name="Saraiva M."/>
            <person name="Menard A."/>
            <person name="Vieira L."/>
            <person name="Sampaio D.A."/>
            <person name="Gomes J.P."/>
            <person name="Oleastro M."/>
        </authorList>
    </citation>
    <scope>NUCLEOTIDE SEQUENCE [LARGE SCALE GENOMIC DNA]</scope>
    <source>
        <strain evidence="9 10">229334/12</strain>
    </source>
</reference>
<keyword evidence="2 5" id="KW-0540">Nuclease</keyword>
<sequence>MQTLSVSELNLQIKSLLEATFLQVSVCGEVSNCTYHSSGHIYFSIKDKDSALKCVMFRGNARNLKFKIEDGMDLTLNGGITLYTPRGEYQLNCLSAIPSGIGELTLAFEQLKKDYEAKGYFNNKKSIPRFPYKIALITSKSGAVLQDMLRIAKRRWNLIEFTLMDTLVQGEGAKENIARNIQYADSLGFDCIVIARGGGSLEDLWAFNEPLVIEAIYQAKTPIISAIGHEPDFVLSDFVADLRAPTPSAAMEMLLPDKLEWLMNLDLLQKNLDNKIQMILYQKYKKLEHLEILLQKNSFFAKLENYKQQLSLCYKLLTQNFSSKWIKYNYLLESLPSLLEQKMLKILHKKLNELSLLKAKLEVKNPQNNQKKGYVYASFQNKPIKTLDEIPLDSVLILEDLTTKLKVITKEKITRT</sequence>
<protein>
    <recommendedName>
        <fullName evidence="5">Exodeoxyribonuclease 7 large subunit</fullName>
        <ecNumber evidence="5">3.1.11.6</ecNumber>
    </recommendedName>
    <alternativeName>
        <fullName evidence="5">Exodeoxyribonuclease VII large subunit</fullName>
        <shortName evidence="5">Exonuclease VII large subunit</shortName>
    </alternativeName>
</protein>
<comment type="subcellular location">
    <subcellularLocation>
        <location evidence="5 6">Cytoplasm</location>
    </subcellularLocation>
</comment>